<keyword evidence="3" id="KW-1185">Reference proteome</keyword>
<organism evidence="2 3">
    <name type="scientific">Hymenoscyphus albidus</name>
    <dbReference type="NCBI Taxonomy" id="595503"/>
    <lineage>
        <taxon>Eukaryota</taxon>
        <taxon>Fungi</taxon>
        <taxon>Dikarya</taxon>
        <taxon>Ascomycota</taxon>
        <taxon>Pezizomycotina</taxon>
        <taxon>Leotiomycetes</taxon>
        <taxon>Helotiales</taxon>
        <taxon>Helotiaceae</taxon>
        <taxon>Hymenoscyphus</taxon>
    </lineage>
</organism>
<reference evidence="2" key="1">
    <citation type="submission" date="2021-07" db="EMBL/GenBank/DDBJ databases">
        <authorList>
            <person name="Durling M."/>
        </authorList>
    </citation>
    <scope>NUCLEOTIDE SEQUENCE</scope>
</reference>
<evidence type="ECO:0000256" key="1">
    <source>
        <dbReference type="SAM" id="Coils"/>
    </source>
</evidence>
<dbReference type="OrthoDB" id="3433981at2759"/>
<gene>
    <name evidence="2" type="ORF">HYALB_00008609</name>
</gene>
<name>A0A9N9Q2L1_9HELO</name>
<dbReference type="AlphaFoldDB" id="A0A9N9Q2L1"/>
<protein>
    <submittedName>
        <fullName evidence="2">Uncharacterized protein</fullName>
    </submittedName>
</protein>
<proteinExistence type="predicted"/>
<keyword evidence="1" id="KW-0175">Coiled coil</keyword>
<evidence type="ECO:0000313" key="2">
    <source>
        <dbReference type="EMBL" id="CAG8971131.1"/>
    </source>
</evidence>
<comment type="caution">
    <text evidence="2">The sequence shown here is derived from an EMBL/GenBank/DDBJ whole genome shotgun (WGS) entry which is preliminary data.</text>
</comment>
<accession>A0A9N9Q2L1</accession>
<dbReference type="Proteomes" id="UP000701801">
    <property type="component" value="Unassembled WGS sequence"/>
</dbReference>
<feature type="coiled-coil region" evidence="1">
    <location>
        <begin position="25"/>
        <end position="52"/>
    </location>
</feature>
<sequence length="437" mass="50148">MEGIEYSQRSRPGVDFNHATFPYSLDERVSQAAQFQRAKEELESKLKSIRNFYASPHAPAHSGPPNCTRCKTKNRRVAEAYYDFYQANAPWTSGRGREKEDLDKVFNDAEGPQLKEMHRIFQSVLREHLKNDICATQPGDDADISKYKSATGNMLRNGRDIQDTIKYYTESQLQYSKVPGTAEFIKSLQGARNPTQRAQAYINFYCKIEPEDTPQQKNFKNKYARVFESFTPHDEVVKAMKKEASDTQASKVSALQQEMDELQMAFSAHVKAKAKKAEKEQRIHDRELTPRYVSCNLEECPLDSINVSNEEIIECAICEWLERKGRRRGPIYYCSVEHAEEDFADHEKQEHLCCMGRSCTYYPAIGPGGEGRVDSTDVCGICYDCEIHEVVSFFCSEECYRGNLDAHREQVHHDRDIPNTAKHLIAYEPANDMEILP</sequence>
<dbReference type="EMBL" id="CAJVRM010000010">
    <property type="protein sequence ID" value="CAG8971131.1"/>
    <property type="molecule type" value="Genomic_DNA"/>
</dbReference>
<evidence type="ECO:0000313" key="3">
    <source>
        <dbReference type="Proteomes" id="UP000701801"/>
    </source>
</evidence>